<protein>
    <submittedName>
        <fullName evidence="2">BRCT domain-containing protein</fullName>
    </submittedName>
</protein>
<dbReference type="InterPro" id="IPR001357">
    <property type="entry name" value="BRCT_dom"/>
</dbReference>
<dbReference type="SUPFAM" id="SSF52113">
    <property type="entry name" value="BRCT domain"/>
    <property type="match status" value="1"/>
</dbReference>
<dbReference type="InterPro" id="IPR036420">
    <property type="entry name" value="BRCT_dom_sf"/>
</dbReference>
<dbReference type="Pfam" id="PF00533">
    <property type="entry name" value="BRCT"/>
    <property type="match status" value="1"/>
</dbReference>
<sequence length="202" mass="22362">MEIFTRFNQKNIQDRQVDTLIGLSKGLAADGKVNQAEAEFLYSWLVQNQQVSLNPIIFNLLDKVGSMLEDGVLDNDESAELLTILRSISGEESIIGELSKTSSLPINQPLPSLVFNNSTFLFTGTCAFGTRKQCQEAIESLGGVNAKSVTKTLDYLILGTYVTDSWVHESFGRKIEKAMQYRDGGVPLAIITEEHWANEAQL</sequence>
<name>A0ABY5HN09_9GAMM</name>
<dbReference type="Gene3D" id="3.40.50.10190">
    <property type="entry name" value="BRCT domain"/>
    <property type="match status" value="1"/>
</dbReference>
<dbReference type="Proteomes" id="UP001058461">
    <property type="component" value="Chromosome"/>
</dbReference>
<evidence type="ECO:0000259" key="1">
    <source>
        <dbReference type="PROSITE" id="PS50172"/>
    </source>
</evidence>
<dbReference type="PROSITE" id="PS50172">
    <property type="entry name" value="BRCT"/>
    <property type="match status" value="1"/>
</dbReference>
<feature type="domain" description="BRCT" evidence="1">
    <location>
        <begin position="110"/>
        <end position="202"/>
    </location>
</feature>
<reference evidence="2" key="1">
    <citation type="submission" date="2021-04" db="EMBL/GenBank/DDBJ databases">
        <title>Oceanospirillales bacteria with DddD are important DMSP degraders in coastal seawater.</title>
        <authorList>
            <person name="Liu J."/>
        </authorList>
    </citation>
    <scope>NUCLEOTIDE SEQUENCE</scope>
    <source>
        <strain evidence="2">D13-1</strain>
    </source>
</reference>
<dbReference type="EMBL" id="CP073347">
    <property type="protein sequence ID" value="UTW12632.1"/>
    <property type="molecule type" value="Genomic_DNA"/>
</dbReference>
<dbReference type="CDD" id="cd17748">
    <property type="entry name" value="BRCT_DNA_ligase_like"/>
    <property type="match status" value="1"/>
</dbReference>
<organism evidence="2 3">
    <name type="scientific">Marinobacterium rhizophilum</name>
    <dbReference type="NCBI Taxonomy" id="420402"/>
    <lineage>
        <taxon>Bacteria</taxon>
        <taxon>Pseudomonadati</taxon>
        <taxon>Pseudomonadota</taxon>
        <taxon>Gammaproteobacteria</taxon>
        <taxon>Oceanospirillales</taxon>
        <taxon>Oceanospirillaceae</taxon>
        <taxon>Marinobacterium</taxon>
    </lineage>
</organism>
<evidence type="ECO:0000313" key="3">
    <source>
        <dbReference type="Proteomes" id="UP001058461"/>
    </source>
</evidence>
<proteinExistence type="predicted"/>
<accession>A0ABY5HN09</accession>
<keyword evidence="3" id="KW-1185">Reference proteome</keyword>
<evidence type="ECO:0000313" key="2">
    <source>
        <dbReference type="EMBL" id="UTW12632.1"/>
    </source>
</evidence>
<gene>
    <name evidence="2" type="ORF">KDW95_02815</name>
</gene>